<evidence type="ECO:0000259" key="3">
    <source>
        <dbReference type="SMART" id="SM00829"/>
    </source>
</evidence>
<dbReference type="AlphaFoldDB" id="A0A2T8FEC3"/>
<dbReference type="InterPro" id="IPR013154">
    <property type="entry name" value="ADH-like_N"/>
</dbReference>
<sequence>MHAIRLHEFGPPEHLRIEELPDLAPATGQVRIAVEASGVHLLDTTLRQGLPGPMPPPELPTVPGREVAGTVDLVGEGVDPAWLGRPVVAHLGMVPGGYAEQAVTSVDNLIPRDGLDAAAAVALVGTGRTAVAVLEAAAITADDTVLVPAAAGGIGWLAVQAARSHGARVIAAARGAEKTARLKELEPDQVLDYADPGWAELVDQRPSVVLDGVGGGIGRQSLELLQPGGRMVMFGYSSGTPTAFTTDDVVSRSLSVSWTLGPRIMQRPGGPKALARRAVEHAVAGDWAPLVTAYPLAEAARAHRDLEERRTLGKVVLLSR</sequence>
<keyword evidence="1" id="KW-0521">NADP</keyword>
<keyword evidence="2" id="KW-0560">Oxidoreductase</keyword>
<evidence type="ECO:0000313" key="5">
    <source>
        <dbReference type="Proteomes" id="UP000246018"/>
    </source>
</evidence>
<name>A0A2T8FEC3_9ACTN</name>
<dbReference type="GO" id="GO:0005829">
    <property type="term" value="C:cytosol"/>
    <property type="evidence" value="ECO:0007669"/>
    <property type="project" value="TreeGrafter"/>
</dbReference>
<reference evidence="4 5" key="1">
    <citation type="submission" date="2018-04" db="EMBL/GenBank/DDBJ databases">
        <title>Genome of Nocardioides gansuensis WSJ-1.</title>
        <authorList>
            <person name="Wu S."/>
            <person name="Wang G."/>
        </authorList>
    </citation>
    <scope>NUCLEOTIDE SEQUENCE [LARGE SCALE GENOMIC DNA]</scope>
    <source>
        <strain evidence="4 5">WSJ-1</strain>
    </source>
</reference>
<dbReference type="Proteomes" id="UP000246018">
    <property type="component" value="Unassembled WGS sequence"/>
</dbReference>
<dbReference type="InterPro" id="IPR002364">
    <property type="entry name" value="Quin_OxRdtase/zeta-crystal_CS"/>
</dbReference>
<dbReference type="PANTHER" id="PTHR48106">
    <property type="entry name" value="QUINONE OXIDOREDUCTASE PIG3-RELATED"/>
    <property type="match status" value="1"/>
</dbReference>
<dbReference type="Gene3D" id="3.40.50.720">
    <property type="entry name" value="NAD(P)-binding Rossmann-like Domain"/>
    <property type="match status" value="1"/>
</dbReference>
<dbReference type="Pfam" id="PF08240">
    <property type="entry name" value="ADH_N"/>
    <property type="match status" value="1"/>
</dbReference>
<dbReference type="InterPro" id="IPR036291">
    <property type="entry name" value="NAD(P)-bd_dom_sf"/>
</dbReference>
<evidence type="ECO:0000256" key="2">
    <source>
        <dbReference type="ARBA" id="ARBA00023002"/>
    </source>
</evidence>
<dbReference type="RefSeq" id="WP_116571529.1">
    <property type="nucleotide sequence ID" value="NZ_QDGZ01000002.1"/>
</dbReference>
<organism evidence="4 5">
    <name type="scientific">Nocardioides gansuensis</name>
    <dbReference type="NCBI Taxonomy" id="2138300"/>
    <lineage>
        <taxon>Bacteria</taxon>
        <taxon>Bacillati</taxon>
        <taxon>Actinomycetota</taxon>
        <taxon>Actinomycetes</taxon>
        <taxon>Propionibacteriales</taxon>
        <taxon>Nocardioidaceae</taxon>
        <taxon>Nocardioides</taxon>
    </lineage>
</organism>
<dbReference type="InterPro" id="IPR020843">
    <property type="entry name" value="ER"/>
</dbReference>
<dbReference type="Gene3D" id="3.90.180.10">
    <property type="entry name" value="Medium-chain alcohol dehydrogenases, catalytic domain"/>
    <property type="match status" value="1"/>
</dbReference>
<dbReference type="GO" id="GO:0070402">
    <property type="term" value="F:NADPH binding"/>
    <property type="evidence" value="ECO:0007669"/>
    <property type="project" value="TreeGrafter"/>
</dbReference>
<dbReference type="SUPFAM" id="SSF50129">
    <property type="entry name" value="GroES-like"/>
    <property type="match status" value="1"/>
</dbReference>
<dbReference type="OrthoDB" id="5195079at2"/>
<dbReference type="PROSITE" id="PS01162">
    <property type="entry name" value="QOR_ZETA_CRYSTAL"/>
    <property type="match status" value="1"/>
</dbReference>
<protein>
    <submittedName>
        <fullName evidence="4">Oxidoreductase</fullName>
    </submittedName>
</protein>
<dbReference type="InterPro" id="IPR013149">
    <property type="entry name" value="ADH-like_C"/>
</dbReference>
<dbReference type="GO" id="GO:0008270">
    <property type="term" value="F:zinc ion binding"/>
    <property type="evidence" value="ECO:0007669"/>
    <property type="project" value="InterPro"/>
</dbReference>
<keyword evidence="5" id="KW-1185">Reference proteome</keyword>
<dbReference type="SMART" id="SM00829">
    <property type="entry name" value="PKS_ER"/>
    <property type="match status" value="1"/>
</dbReference>
<feature type="domain" description="Enoyl reductase (ER)" evidence="3">
    <location>
        <begin position="10"/>
        <end position="317"/>
    </location>
</feature>
<dbReference type="GO" id="GO:0003960">
    <property type="term" value="F:quinone reductase (NADPH) activity"/>
    <property type="evidence" value="ECO:0007669"/>
    <property type="project" value="TreeGrafter"/>
</dbReference>
<evidence type="ECO:0000313" key="4">
    <source>
        <dbReference type="EMBL" id="PVG84057.1"/>
    </source>
</evidence>
<proteinExistence type="predicted"/>
<dbReference type="PANTHER" id="PTHR48106:SF13">
    <property type="entry name" value="QUINONE OXIDOREDUCTASE-RELATED"/>
    <property type="match status" value="1"/>
</dbReference>
<dbReference type="Pfam" id="PF00107">
    <property type="entry name" value="ADH_zinc_N"/>
    <property type="match status" value="1"/>
</dbReference>
<evidence type="ECO:0000256" key="1">
    <source>
        <dbReference type="ARBA" id="ARBA00022857"/>
    </source>
</evidence>
<dbReference type="InterPro" id="IPR011032">
    <property type="entry name" value="GroES-like_sf"/>
</dbReference>
<dbReference type="SUPFAM" id="SSF51735">
    <property type="entry name" value="NAD(P)-binding Rossmann-fold domains"/>
    <property type="match status" value="1"/>
</dbReference>
<accession>A0A2T8FEC3</accession>
<dbReference type="EMBL" id="QDGZ01000002">
    <property type="protein sequence ID" value="PVG84057.1"/>
    <property type="molecule type" value="Genomic_DNA"/>
</dbReference>
<dbReference type="GO" id="GO:0035925">
    <property type="term" value="F:mRNA 3'-UTR AU-rich region binding"/>
    <property type="evidence" value="ECO:0007669"/>
    <property type="project" value="TreeGrafter"/>
</dbReference>
<gene>
    <name evidence="4" type="ORF">DDE18_06320</name>
</gene>
<comment type="caution">
    <text evidence="4">The sequence shown here is derived from an EMBL/GenBank/DDBJ whole genome shotgun (WGS) entry which is preliminary data.</text>
</comment>